<gene>
    <name evidence="1" type="ORF">IQ247_17800</name>
</gene>
<dbReference type="Proteomes" id="UP000620559">
    <property type="component" value="Unassembled WGS sequence"/>
</dbReference>
<keyword evidence="2" id="KW-1185">Reference proteome</keyword>
<protein>
    <recommendedName>
        <fullName evidence="3">DUF4351 domain-containing protein</fullName>
    </recommendedName>
</protein>
<dbReference type="AlphaFoldDB" id="A0A8J7F3W7"/>
<proteinExistence type="predicted"/>
<dbReference type="EMBL" id="JADEWL010000062">
    <property type="protein sequence ID" value="MBE9214500.1"/>
    <property type="molecule type" value="Genomic_DNA"/>
</dbReference>
<comment type="caution">
    <text evidence="1">The sequence shown here is derived from an EMBL/GenBank/DDBJ whole genome shotgun (WGS) entry which is preliminary data.</text>
</comment>
<dbReference type="RefSeq" id="WP_193922375.1">
    <property type="nucleotide sequence ID" value="NZ_JADEWL010000062.1"/>
</dbReference>
<evidence type="ECO:0000313" key="2">
    <source>
        <dbReference type="Proteomes" id="UP000620559"/>
    </source>
</evidence>
<accession>A0A8J7F3W7</accession>
<evidence type="ECO:0000313" key="1">
    <source>
        <dbReference type="EMBL" id="MBE9214500.1"/>
    </source>
</evidence>
<reference evidence="1" key="1">
    <citation type="submission" date="2020-10" db="EMBL/GenBank/DDBJ databases">
        <authorList>
            <person name="Castelo-Branco R."/>
            <person name="Eusebio N."/>
            <person name="Adriana R."/>
            <person name="Vieira A."/>
            <person name="Brugerolle De Fraissinette N."/>
            <person name="Rezende De Castro R."/>
            <person name="Schneider M.P."/>
            <person name="Vasconcelos V."/>
            <person name="Leao P.N."/>
        </authorList>
    </citation>
    <scope>NUCLEOTIDE SEQUENCE</scope>
    <source>
        <strain evidence="1">LEGE 06105</strain>
    </source>
</reference>
<sequence>MAQYKHDRFFKVYIQSLYKTKGDTLQNIQVRNDEDLEIDLMFMGREDIGWQQENLGLFDQLMQEHPTIIIEHYSSYLEETDISQSVTRKNLYWTQKQKELVENAKNKEKLTGRDRLSKQAKQQIENQNPFTWILTVNCSAKLLKLSGAQPAAELGIGVYRLPQIWRMGIVIIEQLVDSPDTVWLKMLGDFESAKIAFESIKQLSPTRREKNDIISACIKYCVYLRDIPADNLTIEEKDFMRTMTEIDAWYEAQMNKAESKGKLEGKLEGMIELASTIIRVKFGADVLTPQIVSQLQKLNAKQLDDFTAAMLNWQQPLEMEEWLTRDETV</sequence>
<organism evidence="1 2">
    <name type="scientific">Plectonema cf. radiosum LEGE 06105</name>
    <dbReference type="NCBI Taxonomy" id="945769"/>
    <lineage>
        <taxon>Bacteria</taxon>
        <taxon>Bacillati</taxon>
        <taxon>Cyanobacteriota</taxon>
        <taxon>Cyanophyceae</taxon>
        <taxon>Oscillatoriophycideae</taxon>
        <taxon>Oscillatoriales</taxon>
        <taxon>Microcoleaceae</taxon>
        <taxon>Plectonema</taxon>
    </lineage>
</organism>
<name>A0A8J7F3W7_9CYAN</name>
<evidence type="ECO:0008006" key="3">
    <source>
        <dbReference type="Google" id="ProtNLM"/>
    </source>
</evidence>